<protein>
    <submittedName>
        <fullName evidence="2">Uncharacterized protein</fullName>
    </submittedName>
</protein>
<evidence type="ECO:0000256" key="1">
    <source>
        <dbReference type="SAM" id="MobiDB-lite"/>
    </source>
</evidence>
<gene>
    <name evidence="2" type="ORF">FQN60_004433</name>
</gene>
<keyword evidence="3" id="KW-1185">Reference proteome</keyword>
<feature type="region of interest" description="Disordered" evidence="1">
    <location>
        <begin position="85"/>
        <end position="121"/>
    </location>
</feature>
<proteinExistence type="predicted"/>
<dbReference type="AlphaFoldDB" id="A0A5J5CX55"/>
<organism evidence="2 3">
    <name type="scientific">Etheostoma spectabile</name>
    <name type="common">orangethroat darter</name>
    <dbReference type="NCBI Taxonomy" id="54343"/>
    <lineage>
        <taxon>Eukaryota</taxon>
        <taxon>Metazoa</taxon>
        <taxon>Chordata</taxon>
        <taxon>Craniata</taxon>
        <taxon>Vertebrata</taxon>
        <taxon>Euteleostomi</taxon>
        <taxon>Actinopterygii</taxon>
        <taxon>Neopterygii</taxon>
        <taxon>Teleostei</taxon>
        <taxon>Neoteleostei</taxon>
        <taxon>Acanthomorphata</taxon>
        <taxon>Eupercaria</taxon>
        <taxon>Perciformes</taxon>
        <taxon>Percoidei</taxon>
        <taxon>Percidae</taxon>
        <taxon>Etheostomatinae</taxon>
        <taxon>Etheostoma</taxon>
    </lineage>
</organism>
<accession>A0A5J5CX55</accession>
<reference evidence="2 3" key="1">
    <citation type="submission" date="2019-08" db="EMBL/GenBank/DDBJ databases">
        <title>A chromosome-level genome assembly, high-density linkage maps, and genome scans reveal the genomic architecture of hybrid incompatibilities underlying speciation via character displacement in darters (Percidae: Etheostominae).</title>
        <authorList>
            <person name="Moran R.L."/>
            <person name="Catchen J.M."/>
            <person name="Fuller R.C."/>
        </authorList>
    </citation>
    <scope>NUCLEOTIDE SEQUENCE [LARGE SCALE GENOMIC DNA]</scope>
    <source>
        <strain evidence="2">EspeVRDwgs_2016</strain>
        <tissue evidence="2">Muscle</tissue>
    </source>
</reference>
<evidence type="ECO:0000313" key="2">
    <source>
        <dbReference type="EMBL" id="KAA8585739.1"/>
    </source>
</evidence>
<evidence type="ECO:0000313" key="3">
    <source>
        <dbReference type="Proteomes" id="UP000327493"/>
    </source>
</evidence>
<sequence length="501" mass="53217">MTTPSCLDPLEGTRPLKIPRTAMTYGLICPKAPEPITFQSLRLESSTNCAIVHWRNKLLVLSTRVQTSTDLGRIHWDRRDLHPRPRHVVSHSQSPDEQEVAPGPQEPPDVAQGPGEGSQVRAGTLQTTCCRNGVQSMLQPPSSWSQLLSSCLLTSRKSVRSTLLKTSQPLITWYKLGPEPTSTSSSPRTSPGDIRSRIKSLVAGCHVRHSILCSLFFHPPVVLVTCLGDQHWSQTPLDLEKLSKHTMQNSLSSSDESGIFCFFGESGRTAVSLLLLPFVLCFLGPASGCGRMDTAEEVVSVAEEDGSGSDTTRVTGDDALTGMEDAVVASLGGGVVEEDGTSGVPAGGIGRSGTKDGAKSPSLKIFLLKGQIPHGEEPSSPCLEDHKWSLWLLDALSSSCHSSGIPASSGAQIHRDPRAAAYGNSGGGEEDYAMAPAKINPLPRKVGESCWTCCCGNGGLTSSGYLSPGLPIHSGSVMADCWRSVISTPRLIVFLGGSLSL</sequence>
<dbReference type="EMBL" id="VOFY01000015">
    <property type="protein sequence ID" value="KAA8585739.1"/>
    <property type="molecule type" value="Genomic_DNA"/>
</dbReference>
<dbReference type="Proteomes" id="UP000327493">
    <property type="component" value="Chromosome 15"/>
</dbReference>
<comment type="caution">
    <text evidence="2">The sequence shown here is derived from an EMBL/GenBank/DDBJ whole genome shotgun (WGS) entry which is preliminary data.</text>
</comment>
<feature type="region of interest" description="Disordered" evidence="1">
    <location>
        <begin position="339"/>
        <end position="358"/>
    </location>
</feature>
<name>A0A5J5CX55_9PERO</name>